<dbReference type="EMBL" id="JBHUIG010000003">
    <property type="protein sequence ID" value="MFD2318010.1"/>
    <property type="molecule type" value="Genomic_DNA"/>
</dbReference>
<organism evidence="2 3">
    <name type="scientific">Delftia deserti</name>
    <dbReference type="NCBI Taxonomy" id="1651218"/>
    <lineage>
        <taxon>Bacteria</taxon>
        <taxon>Pseudomonadati</taxon>
        <taxon>Pseudomonadota</taxon>
        <taxon>Betaproteobacteria</taxon>
        <taxon>Burkholderiales</taxon>
        <taxon>Comamonadaceae</taxon>
        <taxon>Delftia</taxon>
    </lineage>
</organism>
<reference evidence="3" key="1">
    <citation type="journal article" date="2019" name="Int. J. Syst. Evol. Microbiol.">
        <title>The Global Catalogue of Microorganisms (GCM) 10K type strain sequencing project: providing services to taxonomists for standard genome sequencing and annotation.</title>
        <authorList>
            <consortium name="The Broad Institute Genomics Platform"/>
            <consortium name="The Broad Institute Genome Sequencing Center for Infectious Disease"/>
            <person name="Wu L."/>
            <person name="Ma J."/>
        </authorList>
    </citation>
    <scope>NUCLEOTIDE SEQUENCE [LARGE SCALE GENOMIC DNA]</scope>
    <source>
        <strain evidence="3">CCUG 62793</strain>
    </source>
</reference>
<dbReference type="InterPro" id="IPR009057">
    <property type="entry name" value="Homeodomain-like_sf"/>
</dbReference>
<keyword evidence="3" id="KW-1185">Reference proteome</keyword>
<name>A0ABW5EJC1_9BURK</name>
<evidence type="ECO:0000313" key="2">
    <source>
        <dbReference type="EMBL" id="MFD2318010.1"/>
    </source>
</evidence>
<dbReference type="Proteomes" id="UP001597287">
    <property type="component" value="Unassembled WGS sequence"/>
</dbReference>
<accession>A0ABW5EJC1</accession>
<dbReference type="InterPro" id="IPR014875">
    <property type="entry name" value="Mor_transcription_activator"/>
</dbReference>
<sequence length="143" mass="15891">MTERPDLTDLTSEQIAPLEALVSAWPESWQDFARSHYLTLLAQQPDRSPQRLATCARLAADLAQGIARDMGGAQPYINVGTFFAADEKASRIVLAWRSGQPWQAIARVEGVTERRVRQIVGAWKKEVFARIQGTQSSLPLEDA</sequence>
<protein>
    <submittedName>
        <fullName evidence="2">Mor transcription activator family protein</fullName>
    </submittedName>
</protein>
<evidence type="ECO:0000259" key="1">
    <source>
        <dbReference type="Pfam" id="PF08765"/>
    </source>
</evidence>
<comment type="caution">
    <text evidence="2">The sequence shown here is derived from an EMBL/GenBank/DDBJ whole genome shotgun (WGS) entry which is preliminary data.</text>
</comment>
<dbReference type="SUPFAM" id="SSF46689">
    <property type="entry name" value="Homeodomain-like"/>
    <property type="match status" value="1"/>
</dbReference>
<dbReference type="Pfam" id="PF08765">
    <property type="entry name" value="Mor"/>
    <property type="match status" value="1"/>
</dbReference>
<evidence type="ECO:0000313" key="3">
    <source>
        <dbReference type="Proteomes" id="UP001597287"/>
    </source>
</evidence>
<proteinExistence type="predicted"/>
<feature type="domain" description="Mor transcription activator" evidence="1">
    <location>
        <begin position="51"/>
        <end position="133"/>
    </location>
</feature>
<gene>
    <name evidence="2" type="ORF">ACFSPV_04795</name>
</gene>
<dbReference type="RefSeq" id="WP_380104738.1">
    <property type="nucleotide sequence ID" value="NZ_JBHSIH010000001.1"/>
</dbReference>